<dbReference type="AlphaFoldDB" id="A0A0D2IU62"/>
<feature type="compositionally biased region" description="Low complexity" evidence="1">
    <location>
        <begin position="297"/>
        <end position="312"/>
    </location>
</feature>
<feature type="region of interest" description="Disordered" evidence="1">
    <location>
        <begin position="211"/>
        <end position="232"/>
    </location>
</feature>
<dbReference type="Proteomes" id="UP000054498">
    <property type="component" value="Unassembled WGS sequence"/>
</dbReference>
<dbReference type="GeneID" id="25734213"/>
<dbReference type="KEGG" id="mng:MNEG_16452"/>
<dbReference type="EMBL" id="KK106588">
    <property type="protein sequence ID" value="KIY91512.1"/>
    <property type="molecule type" value="Genomic_DNA"/>
</dbReference>
<sequence length="585" mass="59722">MRRAGQLPGSRRSYEGAVRELLQSAAPGAGEEGSRAARLLLLRDGADWVERAASELDVAAAAGVLLLPLVALLPRGWPADVSDDVSNGGVGADPFAALWPALGAAQAEELRAVASGLMAALERGDYSWLDVAEAREARAAADAAPPRGGAPLSARAAAAAAHAVWLAAVRRGAGEEAWVQRLAALAAQAPAGVVNGWAAAALATEPDDADMAAAGQADATPEAAAGPDLPAAATGASLGEEVAVLVEDSEETGNAAAEDDVIAAAAKDRGACEEGTRIEVKFEASEPLPSPPPPPQAAAAAASAAASAPAAPAGGGAAGVQRSAEAAPPQAAADLAAIASILEQEEQEEQQEQQEREQEQVEQEEQELQGQKQRQEEEGRQSSEAAAPCAHGRSAAGQPLDGDAALEPEAAPAAAPRAAPAAEGAGRPDSGADGGWFTKDWVVRTELGFILHQMAGLGPWELDANLACALEYLQRRFMNSDADAARIQAFERALPGLMEGGLALPDLDAAQQEPRYVRYCVAADELRKAAARGCLPAAAEGGALRPGAALAWLIGVVSWKVWGQMLEMVMAAAGEEDRPWGLSSP</sequence>
<feature type="compositionally biased region" description="Low complexity" evidence="1">
    <location>
        <begin position="323"/>
        <end position="342"/>
    </location>
</feature>
<evidence type="ECO:0000256" key="1">
    <source>
        <dbReference type="SAM" id="MobiDB-lite"/>
    </source>
</evidence>
<name>A0A0D2IU62_9CHLO</name>
<keyword evidence="3" id="KW-1185">Reference proteome</keyword>
<accession>A0A0D2IU62</accession>
<evidence type="ECO:0000313" key="2">
    <source>
        <dbReference type="EMBL" id="KIY91512.1"/>
    </source>
</evidence>
<feature type="compositionally biased region" description="Low complexity" evidence="1">
    <location>
        <begin position="400"/>
        <end position="429"/>
    </location>
</feature>
<reference evidence="2 3" key="1">
    <citation type="journal article" date="2013" name="BMC Genomics">
        <title>Reconstruction of the lipid metabolism for the microalga Monoraphidium neglectum from its genome sequence reveals characteristics suitable for biofuel production.</title>
        <authorList>
            <person name="Bogen C."/>
            <person name="Al-Dilaimi A."/>
            <person name="Albersmeier A."/>
            <person name="Wichmann J."/>
            <person name="Grundmann M."/>
            <person name="Rupp O."/>
            <person name="Lauersen K.J."/>
            <person name="Blifernez-Klassen O."/>
            <person name="Kalinowski J."/>
            <person name="Goesmann A."/>
            <person name="Mussgnug J.H."/>
            <person name="Kruse O."/>
        </authorList>
    </citation>
    <scope>NUCLEOTIDE SEQUENCE [LARGE SCALE GENOMIC DNA]</scope>
    <source>
        <strain evidence="2 3">SAG 48.87</strain>
    </source>
</reference>
<feature type="region of interest" description="Disordered" evidence="1">
    <location>
        <begin position="284"/>
        <end position="434"/>
    </location>
</feature>
<organism evidence="2 3">
    <name type="scientific">Monoraphidium neglectum</name>
    <dbReference type="NCBI Taxonomy" id="145388"/>
    <lineage>
        <taxon>Eukaryota</taxon>
        <taxon>Viridiplantae</taxon>
        <taxon>Chlorophyta</taxon>
        <taxon>core chlorophytes</taxon>
        <taxon>Chlorophyceae</taxon>
        <taxon>CS clade</taxon>
        <taxon>Sphaeropleales</taxon>
        <taxon>Selenastraceae</taxon>
        <taxon>Monoraphidium</taxon>
    </lineage>
</organism>
<evidence type="ECO:0000313" key="3">
    <source>
        <dbReference type="Proteomes" id="UP000054498"/>
    </source>
</evidence>
<protein>
    <submittedName>
        <fullName evidence="2">Uncharacterized protein</fullName>
    </submittedName>
</protein>
<gene>
    <name evidence="2" type="ORF">MNEG_16452</name>
</gene>
<feature type="compositionally biased region" description="Acidic residues" evidence="1">
    <location>
        <begin position="343"/>
        <end position="352"/>
    </location>
</feature>
<proteinExistence type="predicted"/>
<dbReference type="RefSeq" id="XP_013890532.1">
    <property type="nucleotide sequence ID" value="XM_014035078.1"/>
</dbReference>